<feature type="chain" id="PRO_5026760556" evidence="1">
    <location>
        <begin position="19"/>
        <end position="557"/>
    </location>
</feature>
<dbReference type="InterPro" id="IPR011059">
    <property type="entry name" value="Metal-dep_hydrolase_composite"/>
</dbReference>
<reference evidence="3 4" key="1">
    <citation type="submission" date="2020-02" db="EMBL/GenBank/DDBJ databases">
        <title>Balneolaceae bacterium YR4-1, complete genome.</title>
        <authorList>
            <person name="Li Y."/>
            <person name="Wu S."/>
        </authorList>
    </citation>
    <scope>NUCLEOTIDE SEQUENCE [LARGE SCALE GENOMIC DNA]</scope>
    <source>
        <strain evidence="3 4">YR4-1</strain>
    </source>
</reference>
<dbReference type="PANTHER" id="PTHR22642">
    <property type="entry name" value="IMIDAZOLONEPROPIONASE"/>
    <property type="match status" value="1"/>
</dbReference>
<gene>
    <name evidence="3" type="ORF">G3570_11315</name>
</gene>
<dbReference type="AlphaFoldDB" id="A0A6M1T3B4"/>
<dbReference type="Proteomes" id="UP000473278">
    <property type="component" value="Unassembled WGS sequence"/>
</dbReference>
<dbReference type="Pfam" id="PF07969">
    <property type="entry name" value="Amidohydro_3"/>
    <property type="match status" value="1"/>
</dbReference>
<dbReference type="InterPro" id="IPR033932">
    <property type="entry name" value="YtcJ-like"/>
</dbReference>
<dbReference type="EMBL" id="JAALLT010000003">
    <property type="protein sequence ID" value="NGP77227.1"/>
    <property type="molecule type" value="Genomic_DNA"/>
</dbReference>
<feature type="domain" description="Amidohydrolase 3" evidence="2">
    <location>
        <begin position="73"/>
        <end position="553"/>
    </location>
</feature>
<dbReference type="PANTHER" id="PTHR22642:SF2">
    <property type="entry name" value="PROTEIN LONG AFTER FAR-RED 3"/>
    <property type="match status" value="1"/>
</dbReference>
<dbReference type="Gene3D" id="3.10.310.70">
    <property type="match status" value="1"/>
</dbReference>
<evidence type="ECO:0000259" key="2">
    <source>
        <dbReference type="Pfam" id="PF07969"/>
    </source>
</evidence>
<comment type="caution">
    <text evidence="3">The sequence shown here is derived from an EMBL/GenBank/DDBJ whole genome shotgun (WGS) entry which is preliminary data.</text>
</comment>
<feature type="signal peptide" evidence="1">
    <location>
        <begin position="1"/>
        <end position="18"/>
    </location>
</feature>
<name>A0A6M1T3B4_9BACT</name>
<dbReference type="Gene3D" id="2.30.40.10">
    <property type="entry name" value="Urease, subunit C, domain 1"/>
    <property type="match status" value="1"/>
</dbReference>
<evidence type="ECO:0000313" key="3">
    <source>
        <dbReference type="EMBL" id="NGP77227.1"/>
    </source>
</evidence>
<evidence type="ECO:0000313" key="4">
    <source>
        <dbReference type="Proteomes" id="UP000473278"/>
    </source>
</evidence>
<keyword evidence="4" id="KW-1185">Reference proteome</keyword>
<sequence>MRFYTFLITLTIFALGMAACSQKSPDTTVYENIDGYTFSNGELATFSSIAFQEGKVVKTANEGSLAGEYPDARVLDGEGNVMLPGLIDAHGHVMGLGFQELDVDVAGAGSLDSTLQMIGDYAEQYPDREWILGRGWNHTRWDINRFPTAEELDGAVTERPVWLSRVDGHAGWANSKAMELAGITADTEDPQGGKIIRDEDGNPTGVFVDAAMGLVESEVPARTEREREMALEKALQQMSSHGLTGVHDAGISVDDWNLYKNFADNGNMITRIYAMIGGAGDTFDQLSENGPITSYAEDKLALRSVKLYSDGALGSRGAAMIESYSDDPGNRGLLFASEEEMTDMIMKTASEGFQTNVHAIGDRANRVVLDAFANVKDSLGEQGLRHRIEHAQIVSLEDIPRFKELNIIASMQPTHATSDMNMAEDRVGSERIEGGYAWKTFLEQGTVLASGSDFPVENVNPFFGLYSAITRQDHQGNPEGGWHPNEAISRENALRSFTIDAAYAAHQEDILGSLEPGKWADFILIDRNYMEISREEIWQTKVLETWVAGEKVYSAEQ</sequence>
<dbReference type="PROSITE" id="PS51257">
    <property type="entry name" value="PROKAR_LIPOPROTEIN"/>
    <property type="match status" value="1"/>
</dbReference>
<proteinExistence type="predicted"/>
<dbReference type="InterPro" id="IPR013108">
    <property type="entry name" value="Amidohydro_3"/>
</dbReference>
<dbReference type="RefSeq" id="WP_165142360.1">
    <property type="nucleotide sequence ID" value="NZ_JAALLT010000003.1"/>
</dbReference>
<dbReference type="GO" id="GO:0016810">
    <property type="term" value="F:hydrolase activity, acting on carbon-nitrogen (but not peptide) bonds"/>
    <property type="evidence" value="ECO:0007669"/>
    <property type="project" value="InterPro"/>
</dbReference>
<dbReference type="InterPro" id="IPR032466">
    <property type="entry name" value="Metal_Hydrolase"/>
</dbReference>
<dbReference type="Gene3D" id="3.20.20.140">
    <property type="entry name" value="Metal-dependent hydrolases"/>
    <property type="match status" value="1"/>
</dbReference>
<accession>A0A6M1T3B4</accession>
<dbReference type="SUPFAM" id="SSF51338">
    <property type="entry name" value="Composite domain of metallo-dependent hydrolases"/>
    <property type="match status" value="1"/>
</dbReference>
<dbReference type="SUPFAM" id="SSF51556">
    <property type="entry name" value="Metallo-dependent hydrolases"/>
    <property type="match status" value="1"/>
</dbReference>
<organism evidence="3 4">
    <name type="scientific">Halalkalibaculum roseum</name>
    <dbReference type="NCBI Taxonomy" id="2709311"/>
    <lineage>
        <taxon>Bacteria</taxon>
        <taxon>Pseudomonadati</taxon>
        <taxon>Balneolota</taxon>
        <taxon>Balneolia</taxon>
        <taxon>Balneolales</taxon>
        <taxon>Balneolaceae</taxon>
        <taxon>Halalkalibaculum</taxon>
    </lineage>
</organism>
<dbReference type="CDD" id="cd01300">
    <property type="entry name" value="YtcJ_like"/>
    <property type="match status" value="1"/>
</dbReference>
<keyword evidence="3" id="KW-0378">Hydrolase</keyword>
<protein>
    <submittedName>
        <fullName evidence="3">Amidohydrolase</fullName>
    </submittedName>
</protein>
<keyword evidence="1" id="KW-0732">Signal</keyword>
<evidence type="ECO:0000256" key="1">
    <source>
        <dbReference type="SAM" id="SignalP"/>
    </source>
</evidence>